<dbReference type="Pfam" id="PF12680">
    <property type="entry name" value="SnoaL_2"/>
    <property type="match status" value="1"/>
</dbReference>
<evidence type="ECO:0000256" key="1">
    <source>
        <dbReference type="SAM" id="MobiDB-lite"/>
    </source>
</evidence>
<reference evidence="4 5" key="1">
    <citation type="submission" date="2013-09" db="EMBL/GenBank/DDBJ databases">
        <title>Whole genome shotgun sequence of Novosphingobium tardaugens NBRC 16725.</title>
        <authorList>
            <person name="Isaki S."/>
            <person name="Hosoyama A."/>
            <person name="Tsuchikane K."/>
            <person name="Katsumata H."/>
            <person name="Ando Y."/>
            <person name="Yamazaki S."/>
            <person name="Fujita N."/>
        </authorList>
    </citation>
    <scope>NUCLEOTIDE SEQUENCE [LARGE SCALE GENOMIC DNA]</scope>
    <source>
        <strain evidence="4 5">NBRC 16725</strain>
    </source>
</reference>
<accession>U2YII2</accession>
<proteinExistence type="predicted"/>
<dbReference type="EMBL" id="BASZ01000001">
    <property type="protein sequence ID" value="GAD47897.1"/>
    <property type="molecule type" value="Genomic_DNA"/>
</dbReference>
<organism evidence="4 5">
    <name type="scientific">Caenibius tardaugens NBRC 16725</name>
    <dbReference type="NCBI Taxonomy" id="1219035"/>
    <lineage>
        <taxon>Bacteria</taxon>
        <taxon>Pseudomonadati</taxon>
        <taxon>Pseudomonadota</taxon>
        <taxon>Alphaproteobacteria</taxon>
        <taxon>Sphingomonadales</taxon>
        <taxon>Erythrobacteraceae</taxon>
        <taxon>Caenibius</taxon>
    </lineage>
</organism>
<sequence length="174" mass="18782">MTVLKTALVGMTCLAGAVFSGLPGYAADMGNRDTERAGGDAVSAPQRSRTMPDPAKMVAAVEEYIAAFDAASPDRVAALYAVDATVEDPIGTPKHVGRDAVRAFYAESMKTGAKLKLEGPVRVVEDYAVFPFSVNLHFEGTDKRIDVIDTFRFNDANEVIEMRAYWGPSNMHGF</sequence>
<gene>
    <name evidence="4" type="ORF">NT2_01_06710</name>
</gene>
<evidence type="ECO:0000259" key="3">
    <source>
        <dbReference type="Pfam" id="PF12680"/>
    </source>
</evidence>
<dbReference type="eggNOG" id="COG4922">
    <property type="taxonomic scope" value="Bacteria"/>
</dbReference>
<name>U2YII2_9SPHN</name>
<dbReference type="Gene3D" id="3.10.450.50">
    <property type="match status" value="1"/>
</dbReference>
<dbReference type="InterPro" id="IPR032710">
    <property type="entry name" value="NTF2-like_dom_sf"/>
</dbReference>
<keyword evidence="2" id="KW-0732">Signal</keyword>
<feature type="region of interest" description="Disordered" evidence="1">
    <location>
        <begin position="31"/>
        <end position="50"/>
    </location>
</feature>
<feature type="domain" description="SnoaL-like" evidence="3">
    <location>
        <begin position="61"/>
        <end position="155"/>
    </location>
</feature>
<evidence type="ECO:0000256" key="2">
    <source>
        <dbReference type="SAM" id="SignalP"/>
    </source>
</evidence>
<dbReference type="AlphaFoldDB" id="U2YII2"/>
<dbReference type="InterPro" id="IPR037401">
    <property type="entry name" value="SnoaL-like"/>
</dbReference>
<dbReference type="SUPFAM" id="SSF54427">
    <property type="entry name" value="NTF2-like"/>
    <property type="match status" value="1"/>
</dbReference>
<protein>
    <recommendedName>
        <fullName evidence="3">SnoaL-like domain-containing protein</fullName>
    </recommendedName>
</protein>
<feature type="signal peptide" evidence="2">
    <location>
        <begin position="1"/>
        <end position="26"/>
    </location>
</feature>
<comment type="caution">
    <text evidence="4">The sequence shown here is derived from an EMBL/GenBank/DDBJ whole genome shotgun (WGS) entry which is preliminary data.</text>
</comment>
<evidence type="ECO:0000313" key="4">
    <source>
        <dbReference type="EMBL" id="GAD47897.1"/>
    </source>
</evidence>
<dbReference type="Proteomes" id="UP000016568">
    <property type="component" value="Unassembled WGS sequence"/>
</dbReference>
<dbReference type="RefSeq" id="WP_021688804.1">
    <property type="nucleotide sequence ID" value="NZ_BASZ01000001.1"/>
</dbReference>
<evidence type="ECO:0000313" key="5">
    <source>
        <dbReference type="Proteomes" id="UP000016568"/>
    </source>
</evidence>
<keyword evidence="5" id="KW-1185">Reference proteome</keyword>
<feature type="chain" id="PRO_5004636493" description="SnoaL-like domain-containing protein" evidence="2">
    <location>
        <begin position="27"/>
        <end position="174"/>
    </location>
</feature>